<keyword evidence="3" id="KW-1185">Reference proteome</keyword>
<dbReference type="SUPFAM" id="SSF56672">
    <property type="entry name" value="DNA/RNA polymerases"/>
    <property type="match status" value="1"/>
</dbReference>
<dbReference type="AlphaFoldDB" id="A0A1Q9E1L4"/>
<dbReference type="InterPro" id="IPR000477">
    <property type="entry name" value="RT_dom"/>
</dbReference>
<dbReference type="GO" id="GO:0003676">
    <property type="term" value="F:nucleic acid binding"/>
    <property type="evidence" value="ECO:0007669"/>
    <property type="project" value="InterPro"/>
</dbReference>
<proteinExistence type="predicted"/>
<gene>
    <name evidence="2" type="ORF">AK812_SmicGene15941</name>
</gene>
<dbReference type="PROSITE" id="PS50879">
    <property type="entry name" value="RNASE_H_1"/>
    <property type="match status" value="1"/>
</dbReference>
<dbReference type="EMBL" id="LSRX01000296">
    <property type="protein sequence ID" value="OLQ01334.1"/>
    <property type="molecule type" value="Genomic_DNA"/>
</dbReference>
<reference evidence="2 3" key="1">
    <citation type="submission" date="2016-02" db="EMBL/GenBank/DDBJ databases">
        <title>Genome analysis of coral dinoflagellate symbionts highlights evolutionary adaptations to a symbiotic lifestyle.</title>
        <authorList>
            <person name="Aranda M."/>
            <person name="Li Y."/>
            <person name="Liew Y.J."/>
            <person name="Baumgarten S."/>
            <person name="Simakov O."/>
            <person name="Wilson M."/>
            <person name="Piel J."/>
            <person name="Ashoor H."/>
            <person name="Bougouffa S."/>
            <person name="Bajic V.B."/>
            <person name="Ryu T."/>
            <person name="Ravasi T."/>
            <person name="Bayer T."/>
            <person name="Micklem G."/>
            <person name="Kim H."/>
            <person name="Bhak J."/>
            <person name="Lajeunesse T.C."/>
            <person name="Voolstra C.R."/>
        </authorList>
    </citation>
    <scope>NUCLEOTIDE SEQUENCE [LARGE SCALE GENOMIC DNA]</scope>
    <source>
        <strain evidence="2 3">CCMP2467</strain>
    </source>
</reference>
<dbReference type="Proteomes" id="UP000186817">
    <property type="component" value="Unassembled WGS sequence"/>
</dbReference>
<organism evidence="2 3">
    <name type="scientific">Symbiodinium microadriaticum</name>
    <name type="common">Dinoflagellate</name>
    <name type="synonym">Zooxanthella microadriatica</name>
    <dbReference type="NCBI Taxonomy" id="2951"/>
    <lineage>
        <taxon>Eukaryota</taxon>
        <taxon>Sar</taxon>
        <taxon>Alveolata</taxon>
        <taxon>Dinophyceae</taxon>
        <taxon>Suessiales</taxon>
        <taxon>Symbiodiniaceae</taxon>
        <taxon>Symbiodinium</taxon>
    </lineage>
</organism>
<evidence type="ECO:0000313" key="2">
    <source>
        <dbReference type="EMBL" id="OLQ01334.1"/>
    </source>
</evidence>
<evidence type="ECO:0000313" key="3">
    <source>
        <dbReference type="Proteomes" id="UP000186817"/>
    </source>
</evidence>
<dbReference type="OrthoDB" id="410104at2759"/>
<dbReference type="Pfam" id="PF00078">
    <property type="entry name" value="RVT_1"/>
    <property type="match status" value="1"/>
</dbReference>
<dbReference type="SUPFAM" id="SSF53098">
    <property type="entry name" value="Ribonuclease H-like"/>
    <property type="match status" value="1"/>
</dbReference>
<dbReference type="InterPro" id="IPR043502">
    <property type="entry name" value="DNA/RNA_pol_sf"/>
</dbReference>
<dbReference type="OMA" id="EICAVIM"/>
<feature type="compositionally biased region" description="Polar residues" evidence="1">
    <location>
        <begin position="1021"/>
        <end position="1030"/>
    </location>
</feature>
<evidence type="ECO:0000256" key="1">
    <source>
        <dbReference type="SAM" id="MobiDB-lite"/>
    </source>
</evidence>
<comment type="caution">
    <text evidence="2">The sequence shown here is derived from an EMBL/GenBank/DDBJ whole genome shotgun (WGS) entry which is preliminary data.</text>
</comment>
<accession>A0A1Q9E1L4</accession>
<dbReference type="InterPro" id="IPR012337">
    <property type="entry name" value="RNaseH-like_sf"/>
</dbReference>
<protein>
    <submittedName>
        <fullName evidence="2">Uncharacterized protein</fullName>
    </submittedName>
</protein>
<dbReference type="Gene3D" id="3.30.420.10">
    <property type="entry name" value="Ribonuclease H-like superfamily/Ribonuclease H"/>
    <property type="match status" value="1"/>
</dbReference>
<dbReference type="InterPro" id="IPR036397">
    <property type="entry name" value="RNaseH_sf"/>
</dbReference>
<sequence length="1043" mass="116351">MKSSTSTGVCGWSSTDLKLLSVEAVEVLAHIFHQAVTCGLPDHILRARICVLAKVLAPETMGQSRPITVFSTLYRLWSSVMARQVLAEWAPTFPPAVAGSMPGVACRDVSYRLQHRVEVSLLGGPGLLGCSIDLIKAFNQLPWVPLASMLVWLGVPEEIVRFWIDCLRRHCRHTVFLGHLSDAIQCANGAPEGDPFSVVAMAAVCFWCHRLQESTGVIFETYVDNWSWTSTSSANITAAVPLALQFLQSLSLPIDGKKSYAWATHRAGRVWWKRALPQLFPGLPVQLVHAGLESIDRLRQQPRPVQEKAALLQRSVWPRCLYGAEGHLFTATEFQLLRGRAARALIGQHKVLSPLLALSAVTLSVMDPQPYCLLRQLCVLRRVSVADAQLADSVLSLACTETPPRCSQGPATALRLSLDRIGLSISLQGLLKGPDNQWVYIKSCRPSQLAHIVCTAWSYYVQRHTDHRNGLDRAAPCHPATTSSLFTKLQPAEQLIISRHIVGAFSSAAAKSKWGNDLDDRCPLCGAKQTKLHKFFHCPKLAHVRAEWRLCLEEVHNTWPHWVHGPFATLPPGTEVLHLIHQTRHLPPTAVYPEVQVLLQRRPFLRLFTDGSCVFPDCPDFRRAAFAVVLDASSMDEEIPQILQAWRTSGCLPPQLHVLTKGLVPGVQTINRAEICAVIMAARFARAIPNSSAAIHTDSEVAMAAWDCVARGRPGPWPDLDAYLQEVFDTSISLYKVKAHTDLHCLCGMPQWFAVGNQVVDAAAKLALTKELDLVQQLSADGQQSLREQRDLLWLFWRYLLQLSREEVRLLELCKGQLPLVLPDEAPCAAPSLTGWLTLDPGPFSSWGLPCPDRAWLLAASWPPWFTLPLWSWLRDCCWSQYVYKSRTPHGTSYIELMLDFVLTSGICPPVSLEAAGRMAEAPQEVTAPVAIRQMIKCFVEAVRQLERLSKRKVWPVRRKKVFALRALGFEEPRIGVEARLRLLRPVELGQLMVRTLHEGSAQAILDFVRGSGQRPHPDVSLQNTWQRQTPSDRAKLGRMLKR</sequence>
<feature type="region of interest" description="Disordered" evidence="1">
    <location>
        <begin position="1016"/>
        <end position="1043"/>
    </location>
</feature>
<dbReference type="InterPro" id="IPR002156">
    <property type="entry name" value="RNaseH_domain"/>
</dbReference>
<name>A0A1Q9E1L4_SYMMI</name>
<dbReference type="GO" id="GO:0004523">
    <property type="term" value="F:RNA-DNA hybrid ribonuclease activity"/>
    <property type="evidence" value="ECO:0007669"/>
    <property type="project" value="InterPro"/>
</dbReference>